<dbReference type="InterPro" id="IPR053959">
    <property type="entry name" value="YvlB/LiaX_N"/>
</dbReference>
<dbReference type="AlphaFoldDB" id="A0A1V4QDE1"/>
<dbReference type="Pfam" id="PF13349">
    <property type="entry name" value="DUF4097"/>
    <property type="match status" value="1"/>
</dbReference>
<dbReference type="PANTHER" id="PTHR34094:SF1">
    <property type="entry name" value="PROTEIN FAM185A"/>
    <property type="match status" value="1"/>
</dbReference>
<dbReference type="PANTHER" id="PTHR34094">
    <property type="match status" value="1"/>
</dbReference>
<sequence>MNETLKILKLLEQGKINAEEAERLLNALNMKSEHTHQFPEKKKIVLRTISGDIKINGTDTKSIEVNGGIFARINERDEKLEIKAITGDIKIITPKKIDLEIKGVSGDIEISNINGKINLATISGDIEARKLRGSLNGELVSGDIILEYEEVGNLRIQNKNGDILLYLNNKSEASLNLYTENGTISCEFSLKDEVKTAQTLKGIINKPGATIELKSENGNISIKKLTKEN</sequence>
<name>A0A1V4QDE1_UNCW3</name>
<feature type="domain" description="YvlB/LiaX N-terminal" evidence="2">
    <location>
        <begin position="2"/>
        <end position="29"/>
    </location>
</feature>
<dbReference type="Pfam" id="PF22746">
    <property type="entry name" value="SHOCT-like_DUF2089-C"/>
    <property type="match status" value="1"/>
</dbReference>
<proteinExistence type="predicted"/>
<evidence type="ECO:0000259" key="2">
    <source>
        <dbReference type="Pfam" id="PF22746"/>
    </source>
</evidence>
<evidence type="ECO:0000259" key="1">
    <source>
        <dbReference type="Pfam" id="PF13349"/>
    </source>
</evidence>
<feature type="domain" description="DUF4097" evidence="1">
    <location>
        <begin position="98"/>
        <end position="222"/>
    </location>
</feature>
<comment type="caution">
    <text evidence="3">The sequence shown here is derived from an EMBL/GenBank/DDBJ whole genome shotgun (WGS) entry which is preliminary data.</text>
</comment>
<evidence type="ECO:0000313" key="4">
    <source>
        <dbReference type="Proteomes" id="UP000191663"/>
    </source>
</evidence>
<reference evidence="4" key="1">
    <citation type="submission" date="2017-01" db="EMBL/GenBank/DDBJ databases">
        <title>Novel pathways for hydrocarbon cycling and metabolic interdependencies in hydrothermal sediment communities.</title>
        <authorList>
            <person name="Dombrowski N."/>
            <person name="Seitz K."/>
            <person name="Teske A."/>
            <person name="Baker B."/>
        </authorList>
    </citation>
    <scope>NUCLEOTIDE SEQUENCE [LARGE SCALE GENOMIC DNA]</scope>
</reference>
<protein>
    <submittedName>
        <fullName evidence="3">Uncharacterized protein</fullName>
    </submittedName>
</protein>
<organism evidence="3 4">
    <name type="scientific">candidate division WOR-3 bacterium 4484_100</name>
    <dbReference type="NCBI Taxonomy" id="1936077"/>
    <lineage>
        <taxon>Bacteria</taxon>
        <taxon>Bacteria division WOR-3</taxon>
    </lineage>
</organism>
<dbReference type="Proteomes" id="UP000191663">
    <property type="component" value="Unassembled WGS sequence"/>
</dbReference>
<dbReference type="InterPro" id="IPR025164">
    <property type="entry name" value="Toastrack_DUF4097"/>
</dbReference>
<dbReference type="EMBL" id="MUKB01000136">
    <property type="protein sequence ID" value="OPX17370.1"/>
    <property type="molecule type" value="Genomic_DNA"/>
</dbReference>
<evidence type="ECO:0000313" key="3">
    <source>
        <dbReference type="EMBL" id="OPX17370.1"/>
    </source>
</evidence>
<gene>
    <name evidence="3" type="ORF">BXT86_06820</name>
</gene>
<accession>A0A1V4QDE1</accession>